<keyword evidence="3" id="KW-0812">Transmembrane</keyword>
<name>A0A4U9VY15_9SPHI</name>
<evidence type="ECO:0000313" key="7">
    <source>
        <dbReference type="Proteomes" id="UP000308196"/>
    </source>
</evidence>
<dbReference type="GeneID" id="78465192"/>
<dbReference type="GO" id="GO:1990281">
    <property type="term" value="C:efflux pump complex"/>
    <property type="evidence" value="ECO:0007669"/>
    <property type="project" value="TreeGrafter"/>
</dbReference>
<dbReference type="InterPro" id="IPR051906">
    <property type="entry name" value="TolC-like"/>
</dbReference>
<gene>
    <name evidence="6" type="ORF">NCTC11429_04615</name>
</gene>
<dbReference type="PANTHER" id="PTHR30026:SF23">
    <property type="entry name" value="TO APRF-PUTATIVE OUTER MEMBRANE EFFLUX PROTEIN OR SECRETED ALKALINE PHOSPHATASE-RELATED"/>
    <property type="match status" value="1"/>
</dbReference>
<dbReference type="AlphaFoldDB" id="A0A4U9VY15"/>
<keyword evidence="2" id="KW-1134">Transmembrane beta strand</keyword>
<sequence length="446" mass="50077">MQIISSIRKTGLYLIVCLISLFNNTTYGQDSIPVQMMNIQTLFDLAVHNHPSLAVSEASVAIARQNTAIAKQKKLPEVTASASAFYLGDAALIDKNLSGSERVPLPHFGNSYALEAKELIWKGGLVKNSIKVSGLGEELAALNHKNEQQNVKILVLGYYLDLFKLYNQKQVYWQNIELARKRLDLTEKLYKQGMITKNDIIRNQLQISELELASETIQNNIKVLSDELDVALGMPVGTLIVPDTTILHQNFRAQDLTALQQDAYASNPTLQLAAKETELLQTEKDITKSEKAPAISLFAGNELVKPITNVMPVIDKYMNTRNAGISLNYNIASLYTTNKKLKLNDLEIEKNEKYKNALKQKTTIAVNSAYIKYNEACSQRKTLAYNKALADENYRIIEKKYLNQLALIVDIMDASNSKLEAELKYTNAEINIVYAYYKLLKETGKI</sequence>
<reference evidence="6 7" key="1">
    <citation type="submission" date="2019-05" db="EMBL/GenBank/DDBJ databases">
        <authorList>
            <consortium name="Pathogen Informatics"/>
        </authorList>
    </citation>
    <scope>NUCLEOTIDE SEQUENCE [LARGE SCALE GENOMIC DNA]</scope>
    <source>
        <strain evidence="6 7">NCTC11429</strain>
    </source>
</reference>
<dbReference type="SUPFAM" id="SSF56954">
    <property type="entry name" value="Outer membrane efflux proteins (OEP)"/>
    <property type="match status" value="1"/>
</dbReference>
<dbReference type="RefSeq" id="WP_051606943.1">
    <property type="nucleotide sequence ID" value="NZ_LR590484.1"/>
</dbReference>
<keyword evidence="5" id="KW-0998">Cell outer membrane</keyword>
<evidence type="ECO:0000256" key="4">
    <source>
        <dbReference type="ARBA" id="ARBA00023136"/>
    </source>
</evidence>
<dbReference type="GO" id="GO:0015562">
    <property type="term" value="F:efflux transmembrane transporter activity"/>
    <property type="evidence" value="ECO:0007669"/>
    <property type="project" value="InterPro"/>
</dbReference>
<accession>A0A4U9VY15</accession>
<dbReference type="STRING" id="1123265.GCA_000686625_03453"/>
<dbReference type="GO" id="GO:0009279">
    <property type="term" value="C:cell outer membrane"/>
    <property type="evidence" value="ECO:0007669"/>
    <property type="project" value="UniProtKB-SubCell"/>
</dbReference>
<evidence type="ECO:0000256" key="5">
    <source>
        <dbReference type="ARBA" id="ARBA00023237"/>
    </source>
</evidence>
<keyword evidence="4" id="KW-0472">Membrane</keyword>
<dbReference type="Gene3D" id="1.20.1600.10">
    <property type="entry name" value="Outer membrane efflux proteins (OEP)"/>
    <property type="match status" value="1"/>
</dbReference>
<dbReference type="EMBL" id="LR590484">
    <property type="protein sequence ID" value="VTR52570.1"/>
    <property type="molecule type" value="Genomic_DNA"/>
</dbReference>
<dbReference type="GO" id="GO:0015288">
    <property type="term" value="F:porin activity"/>
    <property type="evidence" value="ECO:0007669"/>
    <property type="project" value="TreeGrafter"/>
</dbReference>
<proteinExistence type="predicted"/>
<dbReference type="KEGG" id="stha:NCTC11429_04615"/>
<comment type="subcellular location">
    <subcellularLocation>
        <location evidence="1">Cell outer membrane</location>
    </subcellularLocation>
</comment>
<dbReference type="Proteomes" id="UP000308196">
    <property type="component" value="Chromosome"/>
</dbReference>
<dbReference type="PANTHER" id="PTHR30026">
    <property type="entry name" value="OUTER MEMBRANE PROTEIN TOLC"/>
    <property type="match status" value="1"/>
</dbReference>
<evidence type="ECO:0000256" key="3">
    <source>
        <dbReference type="ARBA" id="ARBA00022692"/>
    </source>
</evidence>
<organism evidence="6 7">
    <name type="scientific">Sphingobacterium thalpophilum</name>
    <dbReference type="NCBI Taxonomy" id="259"/>
    <lineage>
        <taxon>Bacteria</taxon>
        <taxon>Pseudomonadati</taxon>
        <taxon>Bacteroidota</taxon>
        <taxon>Sphingobacteriia</taxon>
        <taxon>Sphingobacteriales</taxon>
        <taxon>Sphingobacteriaceae</taxon>
        <taxon>Sphingobacterium</taxon>
    </lineage>
</organism>
<evidence type="ECO:0000313" key="6">
    <source>
        <dbReference type="EMBL" id="VTR52570.1"/>
    </source>
</evidence>
<evidence type="ECO:0000256" key="1">
    <source>
        <dbReference type="ARBA" id="ARBA00004442"/>
    </source>
</evidence>
<protein>
    <submittedName>
        <fullName evidence="6">Type I secretion outer membrane protein, TolC family</fullName>
    </submittedName>
</protein>
<evidence type="ECO:0000256" key="2">
    <source>
        <dbReference type="ARBA" id="ARBA00022452"/>
    </source>
</evidence>